<feature type="domain" description="Type I restriction modification DNA specificity" evidence="4">
    <location>
        <begin position="71"/>
        <end position="181"/>
    </location>
</feature>
<dbReference type="AlphaFoldDB" id="A0A4R8VBF1"/>
<dbReference type="Proteomes" id="UP000298488">
    <property type="component" value="Unassembled WGS sequence"/>
</dbReference>
<accession>A0A4R8VBF1</accession>
<comment type="caution">
    <text evidence="5">The sequence shown here is derived from an EMBL/GenBank/DDBJ whole genome shotgun (WGS) entry which is preliminary data.</text>
</comment>
<keyword evidence="3" id="KW-0238">DNA-binding</keyword>
<evidence type="ECO:0000313" key="5">
    <source>
        <dbReference type="EMBL" id="TFB80133.1"/>
    </source>
</evidence>
<keyword evidence="5" id="KW-0378">Hydrolase</keyword>
<dbReference type="PANTHER" id="PTHR30408">
    <property type="entry name" value="TYPE-1 RESTRICTION ENZYME ECOKI SPECIFICITY PROTEIN"/>
    <property type="match status" value="1"/>
</dbReference>
<dbReference type="OrthoDB" id="3197085at2"/>
<keyword evidence="6" id="KW-1185">Reference proteome</keyword>
<dbReference type="EMBL" id="SOFI01000003">
    <property type="protein sequence ID" value="TFB80133.1"/>
    <property type="molecule type" value="Genomic_DNA"/>
</dbReference>
<dbReference type="Gene3D" id="3.90.220.20">
    <property type="entry name" value="DNA methylase specificity domains"/>
    <property type="match status" value="2"/>
</dbReference>
<dbReference type="PANTHER" id="PTHR30408:SF13">
    <property type="entry name" value="TYPE I RESTRICTION ENZYME HINDI SPECIFICITY SUBUNIT"/>
    <property type="match status" value="1"/>
</dbReference>
<dbReference type="InterPro" id="IPR000055">
    <property type="entry name" value="Restrct_endonuc_typeI_TRD"/>
</dbReference>
<keyword evidence="5" id="KW-0255">Endonuclease</keyword>
<gene>
    <name evidence="5" type="ORF">E3N84_08840</name>
</gene>
<keyword evidence="5" id="KW-0540">Nuclease</keyword>
<evidence type="ECO:0000259" key="4">
    <source>
        <dbReference type="Pfam" id="PF01420"/>
    </source>
</evidence>
<dbReference type="SUPFAM" id="SSF116734">
    <property type="entry name" value="DNA methylase specificity domain"/>
    <property type="match status" value="2"/>
</dbReference>
<sequence length="395" mass="43979">MFQMAHDWEILRLGAVAEIYDGPHATPHKTDSGPWYLSISSLIRGRVQLSESAHLSPEDFPKWTRRVQPTPGDTLFSYETRIGDAAHWSIDSPAALGRRMGLLRPRPNVDPRFLTYAYLGDEFQGELRRRTIHGATVDRLAISEMPDWPIRIPPIAEQRRIAGVLGALDDLIDTNEQLKELLSGLQDALFSELVEASRSSIDFGSLAEQVKVRAGVDPEIAYLGLEHFAENGRGISTAGRLGDTVSQQYAFESGDILYGRLRPYFRKVDRPGFSGACSGEIWVLRPRNDVPSSFLHSLVASQRFTDFAMAGSGGTHMPRARWDHVSTLSVPFPSAEQLARFDSIAEPLWEQSVALAEEIDVLRRTRDELLPLLMSGKVRVSSDEVADQDVQEGAE</sequence>
<keyword evidence="2" id="KW-0680">Restriction system</keyword>
<comment type="similarity">
    <text evidence="1">Belongs to the type-I restriction system S methylase family.</text>
</comment>
<protein>
    <submittedName>
        <fullName evidence="5">Restriction endonuclease subunit S</fullName>
    </submittedName>
</protein>
<evidence type="ECO:0000313" key="6">
    <source>
        <dbReference type="Proteomes" id="UP000298488"/>
    </source>
</evidence>
<dbReference type="InterPro" id="IPR052021">
    <property type="entry name" value="Type-I_RS_S_subunit"/>
</dbReference>
<dbReference type="Pfam" id="PF01420">
    <property type="entry name" value="Methylase_S"/>
    <property type="match status" value="1"/>
</dbReference>
<dbReference type="InterPro" id="IPR044946">
    <property type="entry name" value="Restrct_endonuc_typeI_TRD_sf"/>
</dbReference>
<organism evidence="5 6">
    <name type="scientific">Terrimesophilobacter mesophilus</name>
    <dbReference type="NCBI Taxonomy" id="433647"/>
    <lineage>
        <taxon>Bacteria</taxon>
        <taxon>Bacillati</taxon>
        <taxon>Actinomycetota</taxon>
        <taxon>Actinomycetes</taxon>
        <taxon>Micrococcales</taxon>
        <taxon>Microbacteriaceae</taxon>
        <taxon>Terrimesophilobacter</taxon>
    </lineage>
</organism>
<dbReference type="GO" id="GO:0004519">
    <property type="term" value="F:endonuclease activity"/>
    <property type="evidence" value="ECO:0007669"/>
    <property type="project" value="UniProtKB-KW"/>
</dbReference>
<name>A0A4R8VBF1_9MICO</name>
<evidence type="ECO:0000256" key="1">
    <source>
        <dbReference type="ARBA" id="ARBA00010923"/>
    </source>
</evidence>
<proteinExistence type="inferred from homology"/>
<evidence type="ECO:0000256" key="2">
    <source>
        <dbReference type="ARBA" id="ARBA00022747"/>
    </source>
</evidence>
<dbReference type="GO" id="GO:0009307">
    <property type="term" value="P:DNA restriction-modification system"/>
    <property type="evidence" value="ECO:0007669"/>
    <property type="project" value="UniProtKB-KW"/>
</dbReference>
<evidence type="ECO:0000256" key="3">
    <source>
        <dbReference type="ARBA" id="ARBA00023125"/>
    </source>
</evidence>
<reference evidence="5 6" key="1">
    <citation type="submission" date="2019-03" db="EMBL/GenBank/DDBJ databases">
        <title>Genomics of glacier-inhabiting Cryobacterium strains.</title>
        <authorList>
            <person name="Liu Q."/>
            <person name="Xin Y.-H."/>
        </authorList>
    </citation>
    <scope>NUCLEOTIDE SEQUENCE [LARGE SCALE GENOMIC DNA]</scope>
    <source>
        <strain evidence="5 6">CGMCC 1.10440</strain>
    </source>
</reference>
<dbReference type="GO" id="GO:0003677">
    <property type="term" value="F:DNA binding"/>
    <property type="evidence" value="ECO:0007669"/>
    <property type="project" value="UniProtKB-KW"/>
</dbReference>